<evidence type="ECO:0000256" key="5">
    <source>
        <dbReference type="ARBA" id="ARBA00022692"/>
    </source>
</evidence>
<dbReference type="GO" id="GO:0015562">
    <property type="term" value="F:efflux transmembrane transporter activity"/>
    <property type="evidence" value="ECO:0007669"/>
    <property type="project" value="InterPro"/>
</dbReference>
<dbReference type="PANTHER" id="PTHR30026:SF20">
    <property type="entry name" value="OUTER MEMBRANE PROTEIN TOLC"/>
    <property type="match status" value="1"/>
</dbReference>
<keyword evidence="3" id="KW-0813">Transport</keyword>
<keyword evidence="5" id="KW-0812">Transmembrane</keyword>
<evidence type="ECO:0000313" key="9">
    <source>
        <dbReference type="EMBL" id="NEM99709.1"/>
    </source>
</evidence>
<evidence type="ECO:0000256" key="2">
    <source>
        <dbReference type="ARBA" id="ARBA00007613"/>
    </source>
</evidence>
<evidence type="ECO:0000256" key="4">
    <source>
        <dbReference type="ARBA" id="ARBA00022452"/>
    </source>
</evidence>
<evidence type="ECO:0000313" key="10">
    <source>
        <dbReference type="Proteomes" id="UP000474777"/>
    </source>
</evidence>
<dbReference type="RefSeq" id="WP_163917080.1">
    <property type="nucleotide sequence ID" value="NZ_JAAGWD010000013.1"/>
</dbReference>
<dbReference type="Pfam" id="PF02321">
    <property type="entry name" value="OEP"/>
    <property type="match status" value="2"/>
</dbReference>
<dbReference type="AlphaFoldDB" id="A0A6B3LSA6"/>
<keyword evidence="4" id="KW-1134">Transmembrane beta strand</keyword>
<accession>A0A6B3LSA6</accession>
<evidence type="ECO:0000256" key="8">
    <source>
        <dbReference type="SAM" id="SignalP"/>
    </source>
</evidence>
<dbReference type="EMBL" id="JAAGWD010000013">
    <property type="protein sequence ID" value="NEM99709.1"/>
    <property type="molecule type" value="Genomic_DNA"/>
</dbReference>
<feature type="chain" id="PRO_5025658434" evidence="8">
    <location>
        <begin position="23"/>
        <end position="436"/>
    </location>
</feature>
<dbReference type="Gene3D" id="1.20.1600.10">
    <property type="entry name" value="Outer membrane efflux proteins (OEP)"/>
    <property type="match status" value="1"/>
</dbReference>
<dbReference type="PANTHER" id="PTHR30026">
    <property type="entry name" value="OUTER MEMBRANE PROTEIN TOLC"/>
    <property type="match status" value="1"/>
</dbReference>
<dbReference type="Proteomes" id="UP000474777">
    <property type="component" value="Unassembled WGS sequence"/>
</dbReference>
<evidence type="ECO:0000256" key="3">
    <source>
        <dbReference type="ARBA" id="ARBA00022448"/>
    </source>
</evidence>
<feature type="signal peptide" evidence="8">
    <location>
        <begin position="1"/>
        <end position="22"/>
    </location>
</feature>
<evidence type="ECO:0000256" key="7">
    <source>
        <dbReference type="ARBA" id="ARBA00023237"/>
    </source>
</evidence>
<keyword evidence="10" id="KW-1185">Reference proteome</keyword>
<gene>
    <name evidence="9" type="ORF">GXP69_18575</name>
</gene>
<evidence type="ECO:0000256" key="1">
    <source>
        <dbReference type="ARBA" id="ARBA00004442"/>
    </source>
</evidence>
<keyword evidence="8" id="KW-0732">Signal</keyword>
<dbReference type="GO" id="GO:0015288">
    <property type="term" value="F:porin activity"/>
    <property type="evidence" value="ECO:0007669"/>
    <property type="project" value="TreeGrafter"/>
</dbReference>
<dbReference type="InterPro" id="IPR051906">
    <property type="entry name" value="TolC-like"/>
</dbReference>
<name>A0A6B3LSA6_9BACT</name>
<comment type="subcellular location">
    <subcellularLocation>
        <location evidence="1">Cell outer membrane</location>
    </subcellularLocation>
</comment>
<keyword evidence="7" id="KW-0998">Cell outer membrane</keyword>
<comment type="similarity">
    <text evidence="2">Belongs to the outer membrane factor (OMF) (TC 1.B.17) family.</text>
</comment>
<reference evidence="9 10" key="1">
    <citation type="submission" date="2020-02" db="EMBL/GenBank/DDBJ databases">
        <authorList>
            <person name="Kim M.K."/>
        </authorList>
    </citation>
    <scope>NUCLEOTIDE SEQUENCE [LARGE SCALE GENOMIC DNA]</scope>
    <source>
        <strain evidence="9 10">BT327</strain>
    </source>
</reference>
<dbReference type="GO" id="GO:1990281">
    <property type="term" value="C:efflux pump complex"/>
    <property type="evidence" value="ECO:0007669"/>
    <property type="project" value="TreeGrafter"/>
</dbReference>
<evidence type="ECO:0000256" key="6">
    <source>
        <dbReference type="ARBA" id="ARBA00023136"/>
    </source>
</evidence>
<protein>
    <submittedName>
        <fullName evidence="9">TolC family protein</fullName>
    </submittedName>
</protein>
<comment type="caution">
    <text evidence="9">The sequence shown here is derived from an EMBL/GenBank/DDBJ whole genome shotgun (WGS) entry which is preliminary data.</text>
</comment>
<dbReference type="SUPFAM" id="SSF56954">
    <property type="entry name" value="Outer membrane efflux proteins (OEP)"/>
    <property type="match status" value="1"/>
</dbReference>
<dbReference type="GO" id="GO:0009279">
    <property type="term" value="C:cell outer membrane"/>
    <property type="evidence" value="ECO:0007669"/>
    <property type="project" value="UniProtKB-SubCell"/>
</dbReference>
<organism evidence="9 10">
    <name type="scientific">Pontibacter burrus</name>
    <dbReference type="NCBI Taxonomy" id="2704466"/>
    <lineage>
        <taxon>Bacteria</taxon>
        <taxon>Pseudomonadati</taxon>
        <taxon>Bacteroidota</taxon>
        <taxon>Cytophagia</taxon>
        <taxon>Cytophagales</taxon>
        <taxon>Hymenobacteraceae</taxon>
        <taxon>Pontibacter</taxon>
    </lineage>
</organism>
<sequence length="436" mass="48934">MKYKIAVLFAFALLLLNGKANAQEVLTLEEAIRITLERNYDIKLVANNLEISRNNVTTGNAGMLPVVTANVAQNNTVQNRSENRESGQVIERTGARGNTLNYGVGLNWTVFDGFGMFARYEQLKELEKLGEANLKQTILTRIADVTSVYYNLVQQQQQLNALDTAMVISRERVGTAQNRFEIGKASRLEVLNAQVDLNTDTTNILRQRELYQNTQTQLNELMARDASIRFRVADEITIDDQLNLAELSERATQQNPSLQAALINKRVAELDLKQVRANRLPTVTLNSGYNFNRSESALGFTTLATGRGLNYGITASVPIFNGFEQRRNQQNANINISSAQLEFERLNQTINTQLTTAYNTYLTSLSLVNLEGKNQEIAKRNLEITMEKFRIGSITPIEFREAQLNYVNATVRYSNAQYLAKLAEVSLKEIAGALTF</sequence>
<dbReference type="InterPro" id="IPR003423">
    <property type="entry name" value="OMP_efflux"/>
</dbReference>
<proteinExistence type="inferred from homology"/>
<keyword evidence="6" id="KW-0472">Membrane</keyword>